<proteinExistence type="predicted"/>
<reference evidence="2" key="1">
    <citation type="journal article" date="2016" name="Nature">
        <title>Genome evolution in the allotetraploid frog Xenopus laevis.</title>
        <authorList>
            <person name="Session A.M."/>
            <person name="Uno Y."/>
            <person name="Kwon T."/>
            <person name="Chapman J.A."/>
            <person name="Toyoda A."/>
            <person name="Takahashi S."/>
            <person name="Fukui A."/>
            <person name="Hikosaka A."/>
            <person name="Suzuki A."/>
            <person name="Kondo M."/>
            <person name="van Heeringen S.J."/>
            <person name="Quigley I."/>
            <person name="Heinz S."/>
            <person name="Ogino H."/>
            <person name="Ochi H."/>
            <person name="Hellsten U."/>
            <person name="Lyons J.B."/>
            <person name="Simakov O."/>
            <person name="Putnam N."/>
            <person name="Stites J."/>
            <person name="Kuroki Y."/>
            <person name="Tanaka T."/>
            <person name="Michiue T."/>
            <person name="Watanabe M."/>
            <person name="Bogdanovic O."/>
            <person name="Lister R."/>
            <person name="Georgiou G."/>
            <person name="Paranjpe S.S."/>
            <person name="van Kruijsbergen I."/>
            <person name="Shu S."/>
            <person name="Carlson J."/>
            <person name="Kinoshita T."/>
            <person name="Ohta Y."/>
            <person name="Mawaribuchi S."/>
            <person name="Jenkins J."/>
            <person name="Grimwood J."/>
            <person name="Schmutz J."/>
            <person name="Mitros T."/>
            <person name="Mozaffari S.V."/>
            <person name="Suzuki Y."/>
            <person name="Haramoto Y."/>
            <person name="Yamamoto T.S."/>
            <person name="Takagi C."/>
            <person name="Heald R."/>
            <person name="Miller K."/>
            <person name="Haudenschild C."/>
            <person name="Kitzman J."/>
            <person name="Nakayama T."/>
            <person name="Izutsu Y."/>
            <person name="Robert J."/>
            <person name="Fortriede J."/>
            <person name="Burns K."/>
            <person name="Lotay V."/>
            <person name="Karimi K."/>
            <person name="Yasuoka Y."/>
            <person name="Dichmann D.S."/>
            <person name="Flajnik M.F."/>
            <person name="Houston D.W."/>
            <person name="Shendure J."/>
            <person name="DuPasquier L."/>
            <person name="Vize P.D."/>
            <person name="Zorn A.M."/>
            <person name="Ito M."/>
            <person name="Marcotte E.M."/>
            <person name="Wallingford J.B."/>
            <person name="Ito Y."/>
            <person name="Asashima M."/>
            <person name="Ueno N."/>
            <person name="Matsuda Y."/>
            <person name="Veenstra G.J."/>
            <person name="Fujiyama A."/>
            <person name="Harland R.M."/>
            <person name="Taira M."/>
            <person name="Rokhsar D.S."/>
        </authorList>
    </citation>
    <scope>NUCLEOTIDE SEQUENCE [LARGE SCALE GENOMIC DNA]</scope>
    <source>
        <strain evidence="2">J</strain>
    </source>
</reference>
<gene>
    <name evidence="1" type="ORF">XELAEV_18005227mg</name>
</gene>
<sequence length="83" mass="9335">MLHCFHTADRIYVSLKSSLLLCKCVGNFQLPSGYQLATPIILSQHSENDSRRGMIKGQSSMLQRCKGIIKNVFSSRKSMAEML</sequence>
<evidence type="ECO:0000313" key="2">
    <source>
        <dbReference type="Proteomes" id="UP000694892"/>
    </source>
</evidence>
<dbReference type="AlphaFoldDB" id="A0A974DYZ3"/>
<evidence type="ECO:0000313" key="1">
    <source>
        <dbReference type="EMBL" id="OCT99447.1"/>
    </source>
</evidence>
<dbReference type="Proteomes" id="UP000694892">
    <property type="component" value="Chromosome 1L"/>
</dbReference>
<organism evidence="1 2">
    <name type="scientific">Xenopus laevis</name>
    <name type="common">African clawed frog</name>
    <dbReference type="NCBI Taxonomy" id="8355"/>
    <lineage>
        <taxon>Eukaryota</taxon>
        <taxon>Metazoa</taxon>
        <taxon>Chordata</taxon>
        <taxon>Craniata</taxon>
        <taxon>Vertebrata</taxon>
        <taxon>Euteleostomi</taxon>
        <taxon>Amphibia</taxon>
        <taxon>Batrachia</taxon>
        <taxon>Anura</taxon>
        <taxon>Pipoidea</taxon>
        <taxon>Pipidae</taxon>
        <taxon>Xenopodinae</taxon>
        <taxon>Xenopus</taxon>
        <taxon>Xenopus</taxon>
    </lineage>
</organism>
<accession>A0A974DYZ3</accession>
<protein>
    <submittedName>
        <fullName evidence="1">Uncharacterized protein</fullName>
    </submittedName>
</protein>
<name>A0A974DYZ3_XENLA</name>
<dbReference type="EMBL" id="CM004466">
    <property type="protein sequence ID" value="OCT99447.1"/>
    <property type="molecule type" value="Genomic_DNA"/>
</dbReference>